<dbReference type="GO" id="GO:0009103">
    <property type="term" value="P:lipopolysaccharide biosynthetic process"/>
    <property type="evidence" value="ECO:0007669"/>
    <property type="project" value="UniProtKB-UniRule"/>
</dbReference>
<dbReference type="Proteomes" id="UP000070299">
    <property type="component" value="Unassembled WGS sequence"/>
</dbReference>
<dbReference type="GO" id="GO:0016020">
    <property type="term" value="C:membrane"/>
    <property type="evidence" value="ECO:0007669"/>
    <property type="project" value="UniProtKB-SubCell"/>
</dbReference>
<comment type="caution">
    <text evidence="6">The sequence shown here is derived from an EMBL/GenBank/DDBJ whole genome shotgun (WGS) entry which is preliminary data.</text>
</comment>
<name>A0A136A173_9ALTE</name>
<dbReference type="HAMAP" id="MF_00057">
    <property type="entry name" value="KdsB"/>
    <property type="match status" value="1"/>
</dbReference>
<dbReference type="NCBIfam" id="NF003952">
    <property type="entry name" value="PRK05450.1-5"/>
    <property type="match status" value="1"/>
</dbReference>
<keyword evidence="5" id="KW-0963">Cytoplasm</keyword>
<evidence type="ECO:0000256" key="3">
    <source>
        <dbReference type="ARBA" id="ARBA00022695"/>
    </source>
</evidence>
<dbReference type="GO" id="GO:0008690">
    <property type="term" value="F:3-deoxy-manno-octulosonate cytidylyltransferase activity"/>
    <property type="evidence" value="ECO:0007669"/>
    <property type="project" value="UniProtKB-UniRule"/>
</dbReference>
<dbReference type="Pfam" id="PF02348">
    <property type="entry name" value="CTP_transf_3"/>
    <property type="match status" value="1"/>
</dbReference>
<dbReference type="GO" id="GO:0033468">
    <property type="term" value="P:CMP-keto-3-deoxy-D-manno-octulosonic acid biosynthetic process"/>
    <property type="evidence" value="ECO:0007669"/>
    <property type="project" value="UniProtKB-UniRule"/>
</dbReference>
<evidence type="ECO:0000256" key="4">
    <source>
        <dbReference type="ARBA" id="ARBA00022985"/>
    </source>
</evidence>
<evidence type="ECO:0000256" key="2">
    <source>
        <dbReference type="ARBA" id="ARBA00022679"/>
    </source>
</evidence>
<dbReference type="EMBL" id="LSNE01000005">
    <property type="protein sequence ID" value="KXI28985.1"/>
    <property type="molecule type" value="Genomic_DNA"/>
</dbReference>
<dbReference type="PANTHER" id="PTHR42866">
    <property type="entry name" value="3-DEOXY-MANNO-OCTULOSONATE CYTIDYLYLTRANSFERASE"/>
    <property type="match status" value="1"/>
</dbReference>
<evidence type="ECO:0000256" key="1">
    <source>
        <dbReference type="ARBA" id="ARBA00004370"/>
    </source>
</evidence>
<accession>A0A136A173</accession>
<reference evidence="7" key="1">
    <citation type="submission" date="2016-02" db="EMBL/GenBank/DDBJ databases">
        <authorList>
            <person name="Schultz-Johansen M."/>
            <person name="Glaring M.A."/>
            <person name="Bech P.K."/>
            <person name="Stougaard P."/>
        </authorList>
    </citation>
    <scope>NUCLEOTIDE SEQUENCE [LARGE SCALE GENOMIC DNA]</scope>
    <source>
        <strain evidence="7">S66</strain>
    </source>
</reference>
<dbReference type="SUPFAM" id="SSF53448">
    <property type="entry name" value="Nucleotide-diphospho-sugar transferases"/>
    <property type="match status" value="1"/>
</dbReference>
<dbReference type="NCBIfam" id="NF003950">
    <property type="entry name" value="PRK05450.1-3"/>
    <property type="match status" value="1"/>
</dbReference>
<evidence type="ECO:0000256" key="5">
    <source>
        <dbReference type="HAMAP-Rule" id="MF_00057"/>
    </source>
</evidence>
<dbReference type="NCBIfam" id="TIGR00466">
    <property type="entry name" value="kdsB"/>
    <property type="match status" value="1"/>
</dbReference>
<dbReference type="FunFam" id="3.90.550.10:FF:000011">
    <property type="entry name" value="3-deoxy-manno-octulosonate cytidylyltransferase"/>
    <property type="match status" value="1"/>
</dbReference>
<dbReference type="GO" id="GO:0005829">
    <property type="term" value="C:cytosol"/>
    <property type="evidence" value="ECO:0007669"/>
    <property type="project" value="TreeGrafter"/>
</dbReference>
<sequence>MNFTVIIPARYASTRFPGKPLVDIKGKPMVQHVYERAMESGASRVIVATDDARIAKVVSDFGGNYCMTGAHHESGTERLAEVIDMEGLLAHELVVNVQGDEPFIPAVNIQQVAENLYHHQQAEMATLAVRITDVEEAFNPNVVKVVTDKQGYAMYFSRATIPYDRARFLDEEIIDEIGDYYLRHIGIYAYRAGFIKQYVSMSPSGIEQIESLEQLRVLWHGEKIHVDIARETPPTGIDTPEDLERLLAFQGL</sequence>
<keyword evidence="4 5" id="KW-0448">Lipopolysaccharide biosynthesis</keyword>
<dbReference type="InterPro" id="IPR029044">
    <property type="entry name" value="Nucleotide-diphossugar_trans"/>
</dbReference>
<dbReference type="InterPro" id="IPR004528">
    <property type="entry name" value="KdsB"/>
</dbReference>
<keyword evidence="2 5" id="KW-0808">Transferase</keyword>
<dbReference type="AlphaFoldDB" id="A0A136A173"/>
<dbReference type="Gene3D" id="3.90.550.10">
    <property type="entry name" value="Spore Coat Polysaccharide Biosynthesis Protein SpsA, Chain A"/>
    <property type="match status" value="1"/>
</dbReference>
<evidence type="ECO:0000313" key="7">
    <source>
        <dbReference type="Proteomes" id="UP000070299"/>
    </source>
</evidence>
<dbReference type="OrthoDB" id="9815559at2"/>
<comment type="catalytic activity">
    <reaction evidence="5">
        <text>3-deoxy-alpha-D-manno-oct-2-ulosonate + CTP = CMP-3-deoxy-beta-D-manno-octulosonate + diphosphate</text>
        <dbReference type="Rhea" id="RHEA:23448"/>
        <dbReference type="ChEBI" id="CHEBI:33019"/>
        <dbReference type="ChEBI" id="CHEBI:37563"/>
        <dbReference type="ChEBI" id="CHEBI:85986"/>
        <dbReference type="ChEBI" id="CHEBI:85987"/>
        <dbReference type="EC" id="2.7.7.38"/>
    </reaction>
</comment>
<comment type="pathway">
    <text evidence="5">Nucleotide-sugar biosynthesis; CMP-3-deoxy-D-manno-octulosonate biosynthesis; CMP-3-deoxy-D-manno-octulosonate from 3-deoxy-D-manno-octulosonate and CTP: step 1/1.</text>
</comment>
<gene>
    <name evidence="5" type="primary">kdsB</name>
    <name evidence="6" type="ORF">AX660_12495</name>
</gene>
<comment type="function">
    <text evidence="5">Activates KDO (a required 8-carbon sugar) for incorporation into bacterial lipopolysaccharide in Gram-negative bacteria.</text>
</comment>
<dbReference type="CDD" id="cd02517">
    <property type="entry name" value="CMP-KDO-Synthetase"/>
    <property type="match status" value="1"/>
</dbReference>
<dbReference type="NCBIfam" id="NF009905">
    <property type="entry name" value="PRK13368.1"/>
    <property type="match status" value="1"/>
</dbReference>
<dbReference type="UniPathway" id="UPA00358">
    <property type="reaction ID" value="UER00476"/>
</dbReference>
<comment type="similarity">
    <text evidence="5">Belongs to the KdsB family.</text>
</comment>
<proteinExistence type="inferred from homology"/>
<dbReference type="InterPro" id="IPR003329">
    <property type="entry name" value="Cytidylyl_trans"/>
</dbReference>
<keyword evidence="7" id="KW-1185">Reference proteome</keyword>
<dbReference type="PANTHER" id="PTHR42866:SF2">
    <property type="entry name" value="3-DEOXY-MANNO-OCTULOSONATE CYTIDYLYLTRANSFERASE, MITOCHONDRIAL"/>
    <property type="match status" value="1"/>
</dbReference>
<evidence type="ECO:0000313" key="6">
    <source>
        <dbReference type="EMBL" id="KXI28985.1"/>
    </source>
</evidence>
<keyword evidence="3 5" id="KW-0548">Nucleotidyltransferase</keyword>
<dbReference type="RefSeq" id="WP_068375933.1">
    <property type="nucleotide sequence ID" value="NZ_LSNE01000005.1"/>
</dbReference>
<dbReference type="EC" id="2.7.7.38" evidence="5"/>
<organism evidence="6 7">
    <name type="scientific">Paraglaciecola hydrolytica</name>
    <dbReference type="NCBI Taxonomy" id="1799789"/>
    <lineage>
        <taxon>Bacteria</taxon>
        <taxon>Pseudomonadati</taxon>
        <taxon>Pseudomonadota</taxon>
        <taxon>Gammaproteobacteria</taxon>
        <taxon>Alteromonadales</taxon>
        <taxon>Alteromonadaceae</taxon>
        <taxon>Paraglaciecola</taxon>
    </lineage>
</organism>
<dbReference type="STRING" id="1799789.AX660_12495"/>
<comment type="subcellular location">
    <subcellularLocation>
        <location evidence="5">Cytoplasm</location>
    </subcellularLocation>
    <subcellularLocation>
        <location evidence="1">Membrane</location>
    </subcellularLocation>
</comment>
<protein>
    <recommendedName>
        <fullName evidence="5">3-deoxy-manno-octulosonate cytidylyltransferase</fullName>
        <ecNumber evidence="5">2.7.7.38</ecNumber>
    </recommendedName>
    <alternativeName>
        <fullName evidence="5">CMP-2-keto-3-deoxyoctulosonic acid synthase</fullName>
        <shortName evidence="5">CKS</shortName>
        <shortName evidence="5">CMP-KDO synthase</shortName>
    </alternativeName>
</protein>